<dbReference type="InParanoid" id="H2YXX9"/>
<accession>H2YXX9</accession>
<evidence type="ECO:0000256" key="1">
    <source>
        <dbReference type="ARBA" id="ARBA00022737"/>
    </source>
</evidence>
<dbReference type="InterPro" id="IPR033635">
    <property type="entry name" value="ANKS1/Caskin"/>
</dbReference>
<evidence type="ECO:0000256" key="2">
    <source>
        <dbReference type="ARBA" id="ARBA00023043"/>
    </source>
</evidence>
<dbReference type="PROSITE" id="PS50105">
    <property type="entry name" value="SAM_DOMAIN"/>
    <property type="match status" value="1"/>
</dbReference>
<dbReference type="InterPro" id="IPR013761">
    <property type="entry name" value="SAM/pointed_sf"/>
</dbReference>
<dbReference type="Pfam" id="PF00536">
    <property type="entry name" value="SAM_1"/>
    <property type="match status" value="1"/>
</dbReference>
<dbReference type="AlphaFoldDB" id="H2YXX9"/>
<keyword evidence="5" id="KW-1185">Reference proteome</keyword>
<dbReference type="InterPro" id="IPR001660">
    <property type="entry name" value="SAM"/>
</dbReference>
<reference evidence="5" key="1">
    <citation type="submission" date="2003-08" db="EMBL/GenBank/DDBJ databases">
        <authorList>
            <person name="Birren B."/>
            <person name="Nusbaum C."/>
            <person name="Abebe A."/>
            <person name="Abouelleil A."/>
            <person name="Adekoya E."/>
            <person name="Ait-zahra M."/>
            <person name="Allen N."/>
            <person name="Allen T."/>
            <person name="An P."/>
            <person name="Anderson M."/>
            <person name="Anderson S."/>
            <person name="Arachchi H."/>
            <person name="Armbruster J."/>
            <person name="Bachantsang P."/>
            <person name="Baldwin J."/>
            <person name="Barry A."/>
            <person name="Bayul T."/>
            <person name="Blitshsteyn B."/>
            <person name="Bloom T."/>
            <person name="Blye J."/>
            <person name="Boguslavskiy L."/>
            <person name="Borowsky M."/>
            <person name="Boukhgalter B."/>
            <person name="Brunache A."/>
            <person name="Butler J."/>
            <person name="Calixte N."/>
            <person name="Calvo S."/>
            <person name="Camarata J."/>
            <person name="Campo K."/>
            <person name="Chang J."/>
            <person name="Cheshatsang Y."/>
            <person name="Citroen M."/>
            <person name="Collymore A."/>
            <person name="Considine T."/>
            <person name="Cook A."/>
            <person name="Cooke P."/>
            <person name="Corum B."/>
            <person name="Cuomo C."/>
            <person name="David R."/>
            <person name="Dawoe T."/>
            <person name="Degray S."/>
            <person name="Dodge S."/>
            <person name="Dooley K."/>
            <person name="Dorje P."/>
            <person name="Dorjee K."/>
            <person name="Dorris L."/>
            <person name="Duffey N."/>
            <person name="Dupes A."/>
            <person name="Elkins T."/>
            <person name="Engels R."/>
            <person name="Erickson J."/>
            <person name="Farina A."/>
            <person name="Faro S."/>
            <person name="Ferreira P."/>
            <person name="Fischer H."/>
            <person name="Fitzgerald M."/>
            <person name="Foley K."/>
            <person name="Gage D."/>
            <person name="Galagan J."/>
            <person name="Gearin G."/>
            <person name="Gnerre S."/>
            <person name="Gnirke A."/>
            <person name="Goyette A."/>
            <person name="Graham J."/>
            <person name="Grandbois E."/>
            <person name="Gyaltsen K."/>
            <person name="Hafez N."/>
            <person name="Hagopian D."/>
            <person name="Hagos B."/>
            <person name="Hall J."/>
            <person name="Hatcher B."/>
            <person name="Heller A."/>
            <person name="Higgins H."/>
            <person name="Honan T."/>
            <person name="Horn A."/>
            <person name="Houde N."/>
            <person name="Hughes L."/>
            <person name="Hulme W."/>
            <person name="Husby E."/>
            <person name="Iliev I."/>
            <person name="Jaffe D."/>
            <person name="Jones C."/>
            <person name="Kamal M."/>
            <person name="Kamat A."/>
            <person name="Kamvysselis M."/>
            <person name="Karlsson E."/>
            <person name="Kells C."/>
            <person name="Kieu A."/>
            <person name="Kisner P."/>
            <person name="Kodira C."/>
            <person name="Kulbokas E."/>
            <person name="Labutti K."/>
            <person name="Lama D."/>
            <person name="Landers T."/>
            <person name="Leger J."/>
            <person name="Levine S."/>
            <person name="Lewis D."/>
            <person name="Lewis T."/>
            <person name="Lindblad-toh K."/>
            <person name="Liu X."/>
            <person name="Lokyitsang T."/>
            <person name="Lokyitsang Y."/>
            <person name="Lucien O."/>
            <person name="Lui A."/>
            <person name="Ma L.J."/>
            <person name="Mabbitt R."/>
            <person name="Macdonald J."/>
            <person name="Maclean C."/>
            <person name="Major J."/>
            <person name="Manning J."/>
            <person name="Marabella R."/>
            <person name="Maru K."/>
            <person name="Matthews C."/>
            <person name="Mauceli E."/>
            <person name="Mccarthy M."/>
            <person name="Mcdonough S."/>
            <person name="Mcghee T."/>
            <person name="Meldrim J."/>
            <person name="Meneus L."/>
            <person name="Mesirov J."/>
            <person name="Mihalev A."/>
            <person name="Mihova T."/>
            <person name="Mikkelsen T."/>
            <person name="Mlenga V."/>
            <person name="Moru K."/>
            <person name="Mozes J."/>
            <person name="Mulrain L."/>
            <person name="Munson G."/>
            <person name="Naylor J."/>
            <person name="Newes C."/>
            <person name="Nguyen C."/>
            <person name="Nguyen N."/>
            <person name="Nguyen T."/>
            <person name="Nicol R."/>
            <person name="Nielsen C."/>
            <person name="Nizzari M."/>
            <person name="Norbu C."/>
            <person name="Norbu N."/>
            <person name="O'donnell P."/>
            <person name="Okoawo O."/>
            <person name="O'leary S."/>
            <person name="Omotosho B."/>
            <person name="O'neill K."/>
            <person name="Osman S."/>
            <person name="Parker S."/>
            <person name="Perrin D."/>
            <person name="Phunkhang P."/>
            <person name="Piqani B."/>
            <person name="Purcell S."/>
            <person name="Rachupka T."/>
            <person name="Ramasamy U."/>
            <person name="Rameau R."/>
            <person name="Ray V."/>
            <person name="Raymond C."/>
            <person name="Retta R."/>
            <person name="Richardson S."/>
            <person name="Rise C."/>
            <person name="Rodriguez J."/>
            <person name="Rogers J."/>
            <person name="Rogov P."/>
            <person name="Rutman M."/>
            <person name="Schupbach R."/>
            <person name="Seaman C."/>
            <person name="Settipalli S."/>
            <person name="Sharpe T."/>
            <person name="Sheridan J."/>
            <person name="Sherpa N."/>
            <person name="Shi J."/>
            <person name="Smirnov S."/>
            <person name="Smith C."/>
            <person name="Sougnez C."/>
            <person name="Spencer B."/>
            <person name="Stalker J."/>
            <person name="Stange-thomann N."/>
            <person name="Stavropoulos S."/>
            <person name="Stetson K."/>
            <person name="Stone C."/>
            <person name="Stone S."/>
            <person name="Stubbs M."/>
            <person name="Talamas J."/>
            <person name="Tchuinga P."/>
            <person name="Tenzing P."/>
            <person name="Tesfaye S."/>
            <person name="Theodore J."/>
            <person name="Thoulutsang Y."/>
            <person name="Topham K."/>
            <person name="Towey S."/>
            <person name="Tsamla T."/>
            <person name="Tsomo N."/>
            <person name="Vallee D."/>
            <person name="Vassiliev H."/>
            <person name="Venkataraman V."/>
            <person name="Vinson J."/>
            <person name="Vo A."/>
            <person name="Wade C."/>
            <person name="Wang S."/>
            <person name="Wangchuk T."/>
            <person name="Wangdi T."/>
            <person name="Whittaker C."/>
            <person name="Wilkinson J."/>
            <person name="Wu Y."/>
            <person name="Wyman D."/>
            <person name="Yadav S."/>
            <person name="Yang S."/>
            <person name="Yang X."/>
            <person name="Yeager S."/>
            <person name="Yee E."/>
            <person name="Young G."/>
            <person name="Zainoun J."/>
            <person name="Zembeck L."/>
            <person name="Zimmer A."/>
            <person name="Zody M."/>
            <person name="Lander E."/>
        </authorList>
    </citation>
    <scope>NUCLEOTIDE SEQUENCE [LARGE SCALE GENOMIC DNA]</scope>
</reference>
<dbReference type="PANTHER" id="PTHR24174:SF16">
    <property type="entry name" value="CASKIN-2"/>
    <property type="match status" value="1"/>
</dbReference>
<dbReference type="Ensembl" id="ENSCSAVT00000010314.1">
    <property type="protein sequence ID" value="ENSCSAVP00000010190.1"/>
    <property type="gene ID" value="ENSCSAVG00000006015.1"/>
</dbReference>
<evidence type="ECO:0000313" key="4">
    <source>
        <dbReference type="Ensembl" id="ENSCSAVP00000010190.1"/>
    </source>
</evidence>
<dbReference type="HOGENOM" id="CLU_2873426_0_0_1"/>
<organism evidence="4 5">
    <name type="scientific">Ciona savignyi</name>
    <name type="common">Pacific transparent sea squirt</name>
    <dbReference type="NCBI Taxonomy" id="51511"/>
    <lineage>
        <taxon>Eukaryota</taxon>
        <taxon>Metazoa</taxon>
        <taxon>Chordata</taxon>
        <taxon>Tunicata</taxon>
        <taxon>Ascidiacea</taxon>
        <taxon>Phlebobranchia</taxon>
        <taxon>Cionidae</taxon>
        <taxon>Ciona</taxon>
    </lineage>
</organism>
<dbReference type="SMART" id="SM00454">
    <property type="entry name" value="SAM"/>
    <property type="match status" value="1"/>
</dbReference>
<dbReference type="STRING" id="51511.ENSCSAVP00000010190"/>
<keyword evidence="2" id="KW-0040">ANK repeat</keyword>
<evidence type="ECO:0000313" key="5">
    <source>
        <dbReference type="Proteomes" id="UP000007875"/>
    </source>
</evidence>
<feature type="domain" description="SAM" evidence="3">
    <location>
        <begin position="1"/>
        <end position="64"/>
    </location>
</feature>
<proteinExistence type="predicted"/>
<keyword evidence="1" id="KW-0677">Repeat</keyword>
<dbReference type="SUPFAM" id="SSF47769">
    <property type="entry name" value="SAM/Pointed domain"/>
    <property type="match status" value="1"/>
</dbReference>
<dbReference type="Proteomes" id="UP000007875">
    <property type="component" value="Unassembled WGS sequence"/>
</dbReference>
<reference evidence="4" key="3">
    <citation type="submission" date="2025-09" db="UniProtKB">
        <authorList>
            <consortium name="Ensembl"/>
        </authorList>
    </citation>
    <scope>IDENTIFICATION</scope>
</reference>
<evidence type="ECO:0000259" key="3">
    <source>
        <dbReference type="PROSITE" id="PS50105"/>
    </source>
</evidence>
<protein>
    <recommendedName>
        <fullName evidence="3">SAM domain-containing protein</fullName>
    </recommendedName>
</protein>
<dbReference type="Gene3D" id="1.10.150.50">
    <property type="entry name" value="Transcription Factor, Ets-1"/>
    <property type="match status" value="1"/>
</dbReference>
<reference evidence="4" key="2">
    <citation type="submission" date="2025-08" db="UniProtKB">
        <authorList>
            <consortium name="Ensembl"/>
        </authorList>
    </citation>
    <scope>IDENTIFICATION</scope>
</reference>
<dbReference type="PANTHER" id="PTHR24174">
    <property type="entry name" value="ANKYRIN REPEAT AND STERILE ALPHA MOTIF DOMAIN-CONTAINING PROTEIN 1"/>
    <property type="match status" value="1"/>
</dbReference>
<sequence length="64" mass="7271">EVPSTASDFLSSLCLTEYVSVFIANDVNSLEKILHTTWEDLQVMQINRLGHQKKIILAINKLNQ</sequence>
<name>H2YXX9_CIOSA</name>